<keyword evidence="2" id="KW-0479">Metal-binding</keyword>
<evidence type="ECO:0000256" key="7">
    <source>
        <dbReference type="SAM" id="MobiDB-lite"/>
    </source>
</evidence>
<dbReference type="OMA" id="WPNVWDA"/>
<gene>
    <name evidence="9" type="ORF">ATEG_05881</name>
</gene>
<dbReference type="GO" id="GO:0003677">
    <property type="term" value="F:DNA binding"/>
    <property type="evidence" value="ECO:0007669"/>
    <property type="project" value="UniProtKB-KW"/>
</dbReference>
<dbReference type="RefSeq" id="XP_001215059.1">
    <property type="nucleotide sequence ID" value="XM_001215059.1"/>
</dbReference>
<evidence type="ECO:0000259" key="8">
    <source>
        <dbReference type="PROSITE" id="PS50048"/>
    </source>
</evidence>
<dbReference type="HOGENOM" id="CLU_004083_7_1_1"/>
<dbReference type="GeneID" id="4321571"/>
<accession>Q0CKA3</accession>
<reference evidence="10" key="1">
    <citation type="submission" date="2005-09" db="EMBL/GenBank/DDBJ databases">
        <title>Annotation of the Aspergillus terreus NIH2624 genome.</title>
        <authorList>
            <person name="Birren B.W."/>
            <person name="Lander E.S."/>
            <person name="Galagan J.E."/>
            <person name="Nusbaum C."/>
            <person name="Devon K."/>
            <person name="Henn M."/>
            <person name="Ma L.-J."/>
            <person name="Jaffe D.B."/>
            <person name="Butler J."/>
            <person name="Alvarez P."/>
            <person name="Gnerre S."/>
            <person name="Grabherr M."/>
            <person name="Kleber M."/>
            <person name="Mauceli E.W."/>
            <person name="Brockman W."/>
            <person name="Rounsley S."/>
            <person name="Young S.K."/>
            <person name="LaButti K."/>
            <person name="Pushparaj V."/>
            <person name="DeCaprio D."/>
            <person name="Crawford M."/>
            <person name="Koehrsen M."/>
            <person name="Engels R."/>
            <person name="Montgomery P."/>
            <person name="Pearson M."/>
            <person name="Howarth C."/>
            <person name="Larson L."/>
            <person name="Luoma S."/>
            <person name="White J."/>
            <person name="Alvarado L."/>
            <person name="Kodira C.D."/>
            <person name="Zeng Q."/>
            <person name="Oleary S."/>
            <person name="Yandava C."/>
            <person name="Denning D.W."/>
            <person name="Nierman W.C."/>
            <person name="Milne T."/>
            <person name="Madden K."/>
        </authorList>
    </citation>
    <scope>NUCLEOTIDE SEQUENCE [LARGE SCALE GENOMIC DNA]</scope>
    <source>
        <strain evidence="10">NIH 2624 / FGSC A1156</strain>
    </source>
</reference>
<organism evidence="9 10">
    <name type="scientific">Aspergillus terreus (strain NIH 2624 / FGSC A1156)</name>
    <dbReference type="NCBI Taxonomy" id="341663"/>
    <lineage>
        <taxon>Eukaryota</taxon>
        <taxon>Fungi</taxon>
        <taxon>Dikarya</taxon>
        <taxon>Ascomycota</taxon>
        <taxon>Pezizomycotina</taxon>
        <taxon>Eurotiomycetes</taxon>
        <taxon>Eurotiomycetidae</taxon>
        <taxon>Eurotiales</taxon>
        <taxon>Aspergillaceae</taxon>
        <taxon>Aspergillus</taxon>
        <taxon>Aspergillus subgen. Circumdati</taxon>
    </lineage>
</organism>
<evidence type="ECO:0000256" key="3">
    <source>
        <dbReference type="ARBA" id="ARBA00023015"/>
    </source>
</evidence>
<dbReference type="GO" id="GO:0008270">
    <property type="term" value="F:zinc ion binding"/>
    <property type="evidence" value="ECO:0007669"/>
    <property type="project" value="InterPro"/>
</dbReference>
<name>Q0CKA3_ASPTN</name>
<dbReference type="CDD" id="cd00067">
    <property type="entry name" value="GAL4"/>
    <property type="match status" value="1"/>
</dbReference>
<evidence type="ECO:0000256" key="1">
    <source>
        <dbReference type="ARBA" id="ARBA00004123"/>
    </source>
</evidence>
<dbReference type="SMART" id="SM00066">
    <property type="entry name" value="GAL4"/>
    <property type="match status" value="1"/>
</dbReference>
<feature type="domain" description="Zn(2)-C6 fungal-type" evidence="8">
    <location>
        <begin position="22"/>
        <end position="50"/>
    </location>
</feature>
<keyword evidence="4" id="KW-0238">DNA-binding</keyword>
<dbReference type="GO" id="GO:0005634">
    <property type="term" value="C:nucleus"/>
    <property type="evidence" value="ECO:0007669"/>
    <property type="project" value="UniProtKB-SubCell"/>
</dbReference>
<comment type="subcellular location">
    <subcellularLocation>
        <location evidence="1">Nucleus</location>
    </subcellularLocation>
</comment>
<dbReference type="AlphaFoldDB" id="Q0CKA3"/>
<keyword evidence="6" id="KW-0539">Nucleus</keyword>
<dbReference type="GO" id="GO:0006351">
    <property type="term" value="P:DNA-templated transcription"/>
    <property type="evidence" value="ECO:0007669"/>
    <property type="project" value="InterPro"/>
</dbReference>
<evidence type="ECO:0000256" key="6">
    <source>
        <dbReference type="ARBA" id="ARBA00023242"/>
    </source>
</evidence>
<feature type="region of interest" description="Disordered" evidence="7">
    <location>
        <begin position="90"/>
        <end position="135"/>
    </location>
</feature>
<dbReference type="InterPro" id="IPR036864">
    <property type="entry name" value="Zn2-C6_fun-type_DNA-bd_sf"/>
</dbReference>
<evidence type="ECO:0000313" key="9">
    <source>
        <dbReference type="EMBL" id="EAU33642.1"/>
    </source>
</evidence>
<dbReference type="PROSITE" id="PS50048">
    <property type="entry name" value="ZN2_CY6_FUNGAL_2"/>
    <property type="match status" value="1"/>
</dbReference>
<dbReference type="GO" id="GO:0000981">
    <property type="term" value="F:DNA-binding transcription factor activity, RNA polymerase II-specific"/>
    <property type="evidence" value="ECO:0007669"/>
    <property type="project" value="InterPro"/>
</dbReference>
<dbReference type="PROSITE" id="PS00463">
    <property type="entry name" value="ZN2_CY6_FUNGAL_1"/>
    <property type="match status" value="1"/>
</dbReference>
<dbReference type="GO" id="GO:0009893">
    <property type="term" value="P:positive regulation of metabolic process"/>
    <property type="evidence" value="ECO:0007669"/>
    <property type="project" value="UniProtKB-ARBA"/>
</dbReference>
<evidence type="ECO:0000256" key="4">
    <source>
        <dbReference type="ARBA" id="ARBA00023125"/>
    </source>
</evidence>
<keyword evidence="3" id="KW-0805">Transcription regulation</keyword>
<feature type="compositionally biased region" description="Polar residues" evidence="7">
    <location>
        <begin position="94"/>
        <end position="106"/>
    </location>
</feature>
<dbReference type="CDD" id="cd12148">
    <property type="entry name" value="fungal_TF_MHR"/>
    <property type="match status" value="1"/>
</dbReference>
<dbReference type="InterPro" id="IPR001138">
    <property type="entry name" value="Zn2Cys6_DnaBD"/>
</dbReference>
<dbReference type="OrthoDB" id="435881at2759"/>
<proteinExistence type="predicted"/>
<evidence type="ECO:0000313" key="10">
    <source>
        <dbReference type="Proteomes" id="UP000007963"/>
    </source>
</evidence>
<dbReference type="Pfam" id="PF04082">
    <property type="entry name" value="Fungal_trans"/>
    <property type="match status" value="1"/>
</dbReference>
<dbReference type="PANTHER" id="PTHR31001:SF50">
    <property type="entry name" value="ZN(II)2CYS6 TRANSCRIPTION FACTOR (EUROFUNG)"/>
    <property type="match status" value="1"/>
</dbReference>
<dbReference type="Gene3D" id="4.10.240.10">
    <property type="entry name" value="Zn(2)-C6 fungal-type DNA-binding domain"/>
    <property type="match status" value="1"/>
</dbReference>
<keyword evidence="5" id="KW-0804">Transcription</keyword>
<dbReference type="Pfam" id="PF00172">
    <property type="entry name" value="Zn_clus"/>
    <property type="match status" value="1"/>
</dbReference>
<evidence type="ECO:0000256" key="2">
    <source>
        <dbReference type="ARBA" id="ARBA00022723"/>
    </source>
</evidence>
<sequence>MADDRPKRAEAGPVSKPCVRLTCELCRQRKVKCDKLNPCTNCQRLGATCVPVERARLPRGRSKRPSNNPPGDESVLRERVSRLEELVRQMTDGDASNTETQSSSHSRVAATVDTHNSGPSLGSSYGRDVPKRTEGLETGELEKELCRVFFEKVDPYFKILHKPSLSRLLLAGEPYLDYVPGHPAPTALAYAVYYAASCSLSDAECSQKFHTSKPVLIDRYQTGTESALARLDFMASNDLTILQAFVLFLLASRTQDQSRRVWTMLSMAVRIAQAQFLHRPEPPFPVRPFEREMRRRLWAGIGFLDVEASLDRASEPMMQSTWLTSHPPLNINDSEISFDMETAPAQESAGFTDMTFTMIVFKAQSVSRLLTFSHFMENTANSITMRQHLVIGFQQTASLLLLHADPDRIPFHWFTRAVAECTNSSLQLITLRPLQRIPGFVPPPVRGDRLLQVAVDVLLKSESLRSDPRAAPWQWVEYAFVPWHPLAVALAELCECDDPALMDKFWDPVERAYESLGELVADSRKGAFWKPLEKMMTQARTKRTALRGKPANGGYAGVGFAAVNSAQLPSCSQSDIRTSLALDPVADQSTGVYVPASSGAIMPQAAVFGAWPYVLAEL</sequence>
<dbReference type="EMBL" id="CH476601">
    <property type="protein sequence ID" value="EAU33642.1"/>
    <property type="molecule type" value="Genomic_DNA"/>
</dbReference>
<dbReference type="InterPro" id="IPR007219">
    <property type="entry name" value="XnlR_reg_dom"/>
</dbReference>
<dbReference type="eggNOG" id="ENOG502SJC3">
    <property type="taxonomic scope" value="Eukaryota"/>
</dbReference>
<protein>
    <recommendedName>
        <fullName evidence="8">Zn(2)-C6 fungal-type domain-containing protein</fullName>
    </recommendedName>
</protein>
<dbReference type="SUPFAM" id="SSF57701">
    <property type="entry name" value="Zn2/Cys6 DNA-binding domain"/>
    <property type="match status" value="1"/>
</dbReference>
<evidence type="ECO:0000256" key="5">
    <source>
        <dbReference type="ARBA" id="ARBA00023163"/>
    </source>
</evidence>
<feature type="compositionally biased region" description="Polar residues" evidence="7">
    <location>
        <begin position="113"/>
        <end position="123"/>
    </location>
</feature>
<dbReference type="VEuPathDB" id="FungiDB:ATEG_05881"/>
<dbReference type="Proteomes" id="UP000007963">
    <property type="component" value="Unassembled WGS sequence"/>
</dbReference>
<dbReference type="PANTHER" id="PTHR31001">
    <property type="entry name" value="UNCHARACTERIZED TRANSCRIPTIONAL REGULATORY PROTEIN"/>
    <property type="match status" value="1"/>
</dbReference>
<feature type="region of interest" description="Disordered" evidence="7">
    <location>
        <begin position="58"/>
        <end position="77"/>
    </location>
</feature>
<dbReference type="InterPro" id="IPR050613">
    <property type="entry name" value="Sec_Metabolite_Reg"/>
</dbReference>